<dbReference type="InterPro" id="IPR001128">
    <property type="entry name" value="Cyt_P450"/>
</dbReference>
<dbReference type="GO" id="GO:0020037">
    <property type="term" value="F:heme binding"/>
    <property type="evidence" value="ECO:0007669"/>
    <property type="project" value="InterPro"/>
</dbReference>
<dbReference type="SUPFAM" id="SSF48264">
    <property type="entry name" value="Cytochrome P450"/>
    <property type="match status" value="1"/>
</dbReference>
<evidence type="ECO:0000313" key="9">
    <source>
        <dbReference type="EMBL" id="KAK0422564.1"/>
    </source>
</evidence>
<sequence>MFLPVFLAFWVIFFFYHFYWKRRGFPPGPTPLPFVGNIFHFDISNAEQQLLEYRRKYGKMFTLWLPEPYVFFGDFEMMKTYFKRDELSGRPEMEGMKLFIGGNYGMVINENLWWRSQRRFGLHVLRDFGVGKPVLENACIEEGRKLVEDLNRAKGNPVCLLPYVLTAVGNIIHQLVFGSVREYDDPFFHDIARDFKIVADFFNSPTMFLIEQFGYKPALYLQKIFDYGLNRVIKSNDSILDVVQEEIDCHKKTVIYDQPPRDYIDAYLFEMKRREEEGRPLEEFTEHQLKASLYDLFFAGMETTVTTLRHAILHMIRSPKIQARIHKEIDEVIGREKEICMSDQKLLPYVNATIQEVQRISNVVTLNVPHCTTEDIVVEGYSIPKKTVVIPQYSIVHVDPKEFAEPGEFLPDRFINANGEFVKDERVIPFSIGKRACLGEGLARMELFIYFATLMQKFEFHPEVEGRMPPLDMSVKVTKTPKPYLFRAITRV</sequence>
<proteinExistence type="inferred from homology"/>
<evidence type="ECO:0000256" key="8">
    <source>
        <dbReference type="RuleBase" id="RU000461"/>
    </source>
</evidence>
<comment type="caution">
    <text evidence="9">The sequence shown here is derived from an EMBL/GenBank/DDBJ whole genome shotgun (WGS) entry which is preliminary data.</text>
</comment>
<dbReference type="GO" id="GO:0016712">
    <property type="term" value="F:oxidoreductase activity, acting on paired donors, with incorporation or reduction of molecular oxygen, reduced flavin or flavoprotein as one donor, and incorporation of one atom of oxygen"/>
    <property type="evidence" value="ECO:0007669"/>
    <property type="project" value="TreeGrafter"/>
</dbReference>
<keyword evidence="3 7" id="KW-0479">Metal-binding</keyword>
<evidence type="ECO:0000256" key="5">
    <source>
        <dbReference type="ARBA" id="ARBA00023004"/>
    </source>
</evidence>
<evidence type="ECO:0008006" key="11">
    <source>
        <dbReference type="Google" id="ProtNLM"/>
    </source>
</evidence>
<dbReference type="Pfam" id="PF00067">
    <property type="entry name" value="p450"/>
    <property type="match status" value="1"/>
</dbReference>
<evidence type="ECO:0000256" key="7">
    <source>
        <dbReference type="PIRSR" id="PIRSR602401-1"/>
    </source>
</evidence>
<accession>A0AA39IG08</accession>
<dbReference type="InterPro" id="IPR050182">
    <property type="entry name" value="Cytochrome_P450_fam2"/>
</dbReference>
<reference evidence="9" key="1">
    <citation type="submission" date="2023-06" db="EMBL/GenBank/DDBJ databases">
        <title>Genomic analysis of the entomopathogenic nematode Steinernema hermaphroditum.</title>
        <authorList>
            <person name="Schwarz E.M."/>
            <person name="Heppert J.K."/>
            <person name="Baniya A."/>
            <person name="Schwartz H.T."/>
            <person name="Tan C.-H."/>
            <person name="Antoshechkin I."/>
            <person name="Sternberg P.W."/>
            <person name="Goodrich-Blair H."/>
            <person name="Dillman A.R."/>
        </authorList>
    </citation>
    <scope>NUCLEOTIDE SEQUENCE</scope>
    <source>
        <strain evidence="9">PS9179</strain>
        <tissue evidence="9">Whole animal</tissue>
    </source>
</reference>
<organism evidence="9 10">
    <name type="scientific">Steinernema hermaphroditum</name>
    <dbReference type="NCBI Taxonomy" id="289476"/>
    <lineage>
        <taxon>Eukaryota</taxon>
        <taxon>Metazoa</taxon>
        <taxon>Ecdysozoa</taxon>
        <taxon>Nematoda</taxon>
        <taxon>Chromadorea</taxon>
        <taxon>Rhabditida</taxon>
        <taxon>Tylenchina</taxon>
        <taxon>Panagrolaimomorpha</taxon>
        <taxon>Strongyloidoidea</taxon>
        <taxon>Steinernematidae</taxon>
        <taxon>Steinernema</taxon>
    </lineage>
</organism>
<dbReference type="InterPro" id="IPR017972">
    <property type="entry name" value="Cyt_P450_CS"/>
</dbReference>
<dbReference type="PRINTS" id="PR00463">
    <property type="entry name" value="EP450I"/>
</dbReference>
<evidence type="ECO:0000313" key="10">
    <source>
        <dbReference type="Proteomes" id="UP001175271"/>
    </source>
</evidence>
<dbReference type="GO" id="GO:0006805">
    <property type="term" value="P:xenobiotic metabolic process"/>
    <property type="evidence" value="ECO:0007669"/>
    <property type="project" value="TreeGrafter"/>
</dbReference>
<evidence type="ECO:0000256" key="1">
    <source>
        <dbReference type="ARBA" id="ARBA00001971"/>
    </source>
</evidence>
<dbReference type="GO" id="GO:0005737">
    <property type="term" value="C:cytoplasm"/>
    <property type="evidence" value="ECO:0007669"/>
    <property type="project" value="TreeGrafter"/>
</dbReference>
<dbReference type="FunFam" id="1.10.630.10:FF:000036">
    <property type="entry name" value="CYtochrome P450 family"/>
    <property type="match status" value="1"/>
</dbReference>
<dbReference type="Gene3D" id="1.10.630.10">
    <property type="entry name" value="Cytochrome P450"/>
    <property type="match status" value="1"/>
</dbReference>
<feature type="binding site" description="axial binding residue" evidence="7">
    <location>
        <position position="437"/>
    </location>
    <ligand>
        <name>heme</name>
        <dbReference type="ChEBI" id="CHEBI:30413"/>
    </ligand>
    <ligandPart>
        <name>Fe</name>
        <dbReference type="ChEBI" id="CHEBI:18248"/>
    </ligandPart>
</feature>
<keyword evidence="4 8" id="KW-0560">Oxidoreductase</keyword>
<dbReference type="PANTHER" id="PTHR24300">
    <property type="entry name" value="CYTOCHROME P450 508A4-RELATED"/>
    <property type="match status" value="1"/>
</dbReference>
<comment type="similarity">
    <text evidence="2 8">Belongs to the cytochrome P450 family.</text>
</comment>
<dbReference type="PROSITE" id="PS00086">
    <property type="entry name" value="CYTOCHROME_P450"/>
    <property type="match status" value="1"/>
</dbReference>
<keyword evidence="6 8" id="KW-0503">Monooxygenase</keyword>
<dbReference type="PRINTS" id="PR00385">
    <property type="entry name" value="P450"/>
</dbReference>
<dbReference type="EMBL" id="JAUCMV010000001">
    <property type="protein sequence ID" value="KAK0422564.1"/>
    <property type="molecule type" value="Genomic_DNA"/>
</dbReference>
<dbReference type="PANTHER" id="PTHR24300:SF338">
    <property type="entry name" value="CYTOCHROME P450 CYP36A1-RELATED"/>
    <property type="match status" value="1"/>
</dbReference>
<evidence type="ECO:0000256" key="3">
    <source>
        <dbReference type="ARBA" id="ARBA00022723"/>
    </source>
</evidence>
<name>A0AA39IG08_9BILA</name>
<dbReference type="GO" id="GO:0006082">
    <property type="term" value="P:organic acid metabolic process"/>
    <property type="evidence" value="ECO:0007669"/>
    <property type="project" value="TreeGrafter"/>
</dbReference>
<protein>
    <recommendedName>
        <fullName evidence="11">Cytochrome P450</fullName>
    </recommendedName>
</protein>
<evidence type="ECO:0000256" key="4">
    <source>
        <dbReference type="ARBA" id="ARBA00023002"/>
    </source>
</evidence>
<evidence type="ECO:0000256" key="2">
    <source>
        <dbReference type="ARBA" id="ARBA00010617"/>
    </source>
</evidence>
<evidence type="ECO:0000256" key="6">
    <source>
        <dbReference type="ARBA" id="ARBA00023033"/>
    </source>
</evidence>
<dbReference type="AlphaFoldDB" id="A0AA39IG08"/>
<dbReference type="GO" id="GO:0005506">
    <property type="term" value="F:iron ion binding"/>
    <property type="evidence" value="ECO:0007669"/>
    <property type="project" value="InterPro"/>
</dbReference>
<gene>
    <name evidence="9" type="ORF">QR680_007640</name>
</gene>
<keyword evidence="7 8" id="KW-0349">Heme</keyword>
<keyword evidence="5 7" id="KW-0408">Iron</keyword>
<comment type="cofactor">
    <cofactor evidence="1 7">
        <name>heme</name>
        <dbReference type="ChEBI" id="CHEBI:30413"/>
    </cofactor>
</comment>
<dbReference type="Proteomes" id="UP001175271">
    <property type="component" value="Unassembled WGS sequence"/>
</dbReference>
<keyword evidence="10" id="KW-1185">Reference proteome</keyword>
<dbReference type="InterPro" id="IPR002401">
    <property type="entry name" value="Cyt_P450_E_grp-I"/>
</dbReference>
<dbReference type="InterPro" id="IPR036396">
    <property type="entry name" value="Cyt_P450_sf"/>
</dbReference>